<dbReference type="Pfam" id="PF02569">
    <property type="entry name" value="Pantoate_ligase"/>
    <property type="match status" value="1"/>
</dbReference>
<dbReference type="Gene3D" id="3.30.1300.10">
    <property type="entry name" value="Pantoate-beta-alanine ligase, C-terminal domain"/>
    <property type="match status" value="1"/>
</dbReference>
<comment type="subcellular location">
    <subcellularLocation>
        <location evidence="8">Cytoplasm</location>
    </subcellularLocation>
</comment>
<keyword evidence="10" id="KW-1185">Reference proteome</keyword>
<comment type="similarity">
    <text evidence="2 8">Belongs to the pantothenate synthetase family.</text>
</comment>
<feature type="active site" description="Proton donor" evidence="8">
    <location>
        <position position="37"/>
    </location>
</feature>
<evidence type="ECO:0000313" key="10">
    <source>
        <dbReference type="Proteomes" id="UP000244792"/>
    </source>
</evidence>
<keyword evidence="3 8" id="KW-0436">Ligase</keyword>
<comment type="catalytic activity">
    <reaction evidence="7 8">
        <text>(R)-pantoate + beta-alanine + ATP = (R)-pantothenate + AMP + diphosphate + H(+)</text>
        <dbReference type="Rhea" id="RHEA:10912"/>
        <dbReference type="ChEBI" id="CHEBI:15378"/>
        <dbReference type="ChEBI" id="CHEBI:15980"/>
        <dbReference type="ChEBI" id="CHEBI:29032"/>
        <dbReference type="ChEBI" id="CHEBI:30616"/>
        <dbReference type="ChEBI" id="CHEBI:33019"/>
        <dbReference type="ChEBI" id="CHEBI:57966"/>
        <dbReference type="ChEBI" id="CHEBI:456215"/>
        <dbReference type="EC" id="6.3.2.1"/>
    </reaction>
</comment>
<comment type="pathway">
    <text evidence="1 8">Cofactor biosynthesis; (R)-pantothenate biosynthesis; (R)-pantothenate from (R)-pantoate and beta-alanine: step 1/1.</text>
</comment>
<accession>A0A2R4VYN5</accession>
<dbReference type="Gene3D" id="3.40.50.620">
    <property type="entry name" value="HUPs"/>
    <property type="match status" value="1"/>
</dbReference>
<dbReference type="Proteomes" id="UP000244792">
    <property type="component" value="Chromosome"/>
</dbReference>
<dbReference type="UniPathway" id="UPA00028">
    <property type="reaction ID" value="UER00005"/>
</dbReference>
<dbReference type="InterPro" id="IPR014729">
    <property type="entry name" value="Rossmann-like_a/b/a_fold"/>
</dbReference>
<dbReference type="PANTHER" id="PTHR21299:SF1">
    <property type="entry name" value="PANTOATE--BETA-ALANINE LIGASE"/>
    <property type="match status" value="1"/>
</dbReference>
<keyword evidence="6 8" id="KW-0067">ATP-binding</keyword>
<dbReference type="GO" id="GO:0015940">
    <property type="term" value="P:pantothenate biosynthetic process"/>
    <property type="evidence" value="ECO:0007669"/>
    <property type="project" value="UniProtKB-UniRule"/>
</dbReference>
<dbReference type="FunFam" id="3.40.50.620:FF:000013">
    <property type="entry name" value="Pantothenate synthetase"/>
    <property type="match status" value="1"/>
</dbReference>
<dbReference type="OrthoDB" id="9773087at2"/>
<gene>
    <name evidence="8" type="primary">panC</name>
    <name evidence="9" type="ORF">TDSAC_0286</name>
</gene>
<evidence type="ECO:0000256" key="5">
    <source>
        <dbReference type="ARBA" id="ARBA00022741"/>
    </source>
</evidence>
<dbReference type="CDD" id="cd00560">
    <property type="entry name" value="PanC"/>
    <property type="match status" value="1"/>
</dbReference>
<dbReference type="InterPro" id="IPR003721">
    <property type="entry name" value="Pantoate_ligase"/>
</dbReference>
<evidence type="ECO:0000256" key="1">
    <source>
        <dbReference type="ARBA" id="ARBA00004990"/>
    </source>
</evidence>
<dbReference type="GO" id="GO:0005829">
    <property type="term" value="C:cytosol"/>
    <property type="evidence" value="ECO:0007669"/>
    <property type="project" value="TreeGrafter"/>
</dbReference>
<protein>
    <recommendedName>
        <fullName evidence="8">Pantothenate synthetase</fullName>
        <shortName evidence="8">PS</shortName>
        <ecNumber evidence="8">6.3.2.1</ecNumber>
    </recommendedName>
    <alternativeName>
        <fullName evidence="8">Pantoate--beta-alanine ligase</fullName>
    </alternativeName>
    <alternativeName>
        <fullName evidence="8">Pantoate-activating enzyme</fullName>
    </alternativeName>
</protein>
<evidence type="ECO:0000256" key="8">
    <source>
        <dbReference type="HAMAP-Rule" id="MF_00158"/>
    </source>
</evidence>
<keyword evidence="4 8" id="KW-0566">Pantothenate biosynthesis</keyword>
<dbReference type="GO" id="GO:0005524">
    <property type="term" value="F:ATP binding"/>
    <property type="evidence" value="ECO:0007669"/>
    <property type="project" value="UniProtKB-KW"/>
</dbReference>
<evidence type="ECO:0000256" key="2">
    <source>
        <dbReference type="ARBA" id="ARBA00009256"/>
    </source>
</evidence>
<dbReference type="KEGG" id="taci:TDSAC_0286"/>
<evidence type="ECO:0000256" key="6">
    <source>
        <dbReference type="ARBA" id="ARBA00022840"/>
    </source>
</evidence>
<dbReference type="GO" id="GO:0004592">
    <property type="term" value="F:pantoate-beta-alanine ligase activity"/>
    <property type="evidence" value="ECO:0007669"/>
    <property type="project" value="UniProtKB-UniRule"/>
</dbReference>
<comment type="miscellaneous">
    <text evidence="8">The reaction proceeds by a bi uni uni bi ping pong mechanism.</text>
</comment>
<dbReference type="SUPFAM" id="SSF52374">
    <property type="entry name" value="Nucleotidylyl transferase"/>
    <property type="match status" value="1"/>
</dbReference>
<dbReference type="EC" id="6.3.2.1" evidence="8"/>
<dbReference type="EMBL" id="CP020921">
    <property type="protein sequence ID" value="AWB09669.1"/>
    <property type="molecule type" value="Genomic_DNA"/>
</dbReference>
<feature type="binding site" evidence="8">
    <location>
        <begin position="184"/>
        <end position="187"/>
    </location>
    <ligand>
        <name>ATP</name>
        <dbReference type="ChEBI" id="CHEBI:30616"/>
    </ligand>
</feature>
<dbReference type="AlphaFoldDB" id="A0A2R4VYN5"/>
<feature type="binding site" evidence="8">
    <location>
        <begin position="30"/>
        <end position="37"/>
    </location>
    <ligand>
        <name>ATP</name>
        <dbReference type="ChEBI" id="CHEBI:30616"/>
    </ligand>
</feature>
<proteinExistence type="inferred from homology"/>
<evidence type="ECO:0000256" key="4">
    <source>
        <dbReference type="ARBA" id="ARBA00022655"/>
    </source>
</evidence>
<evidence type="ECO:0000313" key="9">
    <source>
        <dbReference type="EMBL" id="AWB09669.1"/>
    </source>
</evidence>
<feature type="binding site" evidence="8">
    <location>
        <begin position="147"/>
        <end position="150"/>
    </location>
    <ligand>
        <name>ATP</name>
        <dbReference type="ChEBI" id="CHEBI:30616"/>
    </ligand>
</feature>
<dbReference type="NCBIfam" id="TIGR00018">
    <property type="entry name" value="panC"/>
    <property type="match status" value="1"/>
</dbReference>
<feature type="binding site" evidence="8">
    <location>
        <position position="61"/>
    </location>
    <ligand>
        <name>(R)-pantoate</name>
        <dbReference type="ChEBI" id="CHEBI:15980"/>
    </ligand>
</feature>
<keyword evidence="5 8" id="KW-0547">Nucleotide-binding</keyword>
<name>A0A2R4VYN5_THEAF</name>
<dbReference type="InterPro" id="IPR042176">
    <property type="entry name" value="Pantoate_ligase_C"/>
</dbReference>
<feature type="binding site" evidence="8">
    <location>
        <position position="153"/>
    </location>
    <ligand>
        <name>(R)-pantoate</name>
        <dbReference type="ChEBI" id="CHEBI:15980"/>
    </ligand>
</feature>
<keyword evidence="8" id="KW-0963">Cytoplasm</keyword>
<evidence type="ECO:0000256" key="3">
    <source>
        <dbReference type="ARBA" id="ARBA00022598"/>
    </source>
</evidence>
<feature type="binding site" evidence="8">
    <location>
        <position position="61"/>
    </location>
    <ligand>
        <name>beta-alanine</name>
        <dbReference type="ChEBI" id="CHEBI:57966"/>
    </ligand>
</feature>
<reference evidence="9 10" key="1">
    <citation type="submission" date="2017-04" db="EMBL/GenBank/DDBJ databases">
        <title>Genomic insights into metabolism of Thermodesulfobium acidiphilum.</title>
        <authorList>
            <person name="Toshchakov S.V."/>
            <person name="Frolov E.N."/>
            <person name="Kublanov I.V."/>
            <person name="Samarov N.I."/>
            <person name="Novikov A."/>
            <person name="Lebedinsky A.V."/>
            <person name="Bonch-Osmolovskaya E.A."/>
            <person name="Chernyh N.A."/>
        </authorList>
    </citation>
    <scope>NUCLEOTIDE SEQUENCE [LARGE SCALE GENOMIC DNA]</scope>
    <source>
        <strain evidence="9 10">3127-1</strain>
    </source>
</reference>
<evidence type="ECO:0000256" key="7">
    <source>
        <dbReference type="ARBA" id="ARBA00048258"/>
    </source>
</evidence>
<comment type="subunit">
    <text evidence="8">Homodimer.</text>
</comment>
<organism evidence="9 10">
    <name type="scientific">Thermodesulfobium acidiphilum</name>
    <dbReference type="NCBI Taxonomy" id="1794699"/>
    <lineage>
        <taxon>Bacteria</taxon>
        <taxon>Pseudomonadati</taxon>
        <taxon>Thermodesulfobiota</taxon>
        <taxon>Thermodesulfobiia</taxon>
        <taxon>Thermodesulfobiales</taxon>
        <taxon>Thermodesulfobiaceae</taxon>
        <taxon>Thermodesulfobium</taxon>
    </lineage>
</organism>
<sequence>MRVFFDKKSLRKFLEEKRSTGKTISLVPTMGCLHDGHISLVRRARGMSGIVVVSIFVNPIQFGPNEDLDRYPRDLGSDLRLLDREGADAVFCPNSEEMYPEKQLCFVEVKDLQDRLCGLFRPGHFKGVCTVVAKLFNIVQPDFAHFGEKDFQQLVILRKMVKDLDFPIKIVPSPIVRDSDNLALSSRNLYLTPDERKIALNLSKELFWIKERIESGNYDIKILEDSKERLKEEGIKLDYLQAVNTENLVEKSDLTPPVAVLVAGWIGKVRLIDNIIVES</sequence>
<dbReference type="PANTHER" id="PTHR21299">
    <property type="entry name" value="CYTIDYLATE KINASE/PANTOATE-BETA-ALANINE LIGASE"/>
    <property type="match status" value="1"/>
</dbReference>
<comment type="function">
    <text evidence="8">Catalyzes the condensation of pantoate with beta-alanine in an ATP-dependent reaction via a pantoyl-adenylate intermediate.</text>
</comment>
<dbReference type="HAMAP" id="MF_00158">
    <property type="entry name" value="PanC"/>
    <property type="match status" value="1"/>
</dbReference>
<dbReference type="RefSeq" id="WP_108308279.1">
    <property type="nucleotide sequence ID" value="NZ_CP020921.1"/>
</dbReference>
<feature type="binding site" evidence="8">
    <location>
        <position position="176"/>
    </location>
    <ligand>
        <name>ATP</name>
        <dbReference type="ChEBI" id="CHEBI:30616"/>
    </ligand>
</feature>